<dbReference type="NCBIfam" id="TIGR00217">
    <property type="entry name" value="malQ"/>
    <property type="match status" value="1"/>
</dbReference>
<name>A0A225DRM0_9BACT</name>
<dbReference type="Pfam" id="PF11154">
    <property type="entry name" value="DUF2934"/>
    <property type="match status" value="1"/>
</dbReference>
<comment type="similarity">
    <text evidence="2 10">Belongs to the disproportionating enzyme family.</text>
</comment>
<evidence type="ECO:0000256" key="10">
    <source>
        <dbReference type="RuleBase" id="RU361207"/>
    </source>
</evidence>
<evidence type="ECO:0000256" key="7">
    <source>
        <dbReference type="ARBA" id="ARBA00023277"/>
    </source>
</evidence>
<dbReference type="Proteomes" id="UP000214646">
    <property type="component" value="Unassembled WGS sequence"/>
</dbReference>
<evidence type="ECO:0000256" key="2">
    <source>
        <dbReference type="ARBA" id="ARBA00005684"/>
    </source>
</evidence>
<evidence type="ECO:0000313" key="12">
    <source>
        <dbReference type="Proteomes" id="UP000214646"/>
    </source>
</evidence>
<dbReference type="Gene3D" id="3.20.20.80">
    <property type="entry name" value="Glycosidases"/>
    <property type="match status" value="1"/>
</dbReference>
<dbReference type="AlphaFoldDB" id="A0A225DRM0"/>
<dbReference type="InterPro" id="IPR021327">
    <property type="entry name" value="DUF2934"/>
</dbReference>
<dbReference type="OrthoDB" id="9811841at2"/>
<dbReference type="PANTHER" id="PTHR32438:SF5">
    <property type="entry name" value="4-ALPHA-GLUCANOTRANSFERASE DPE1, CHLOROPLASTIC_AMYLOPLASTIC"/>
    <property type="match status" value="1"/>
</dbReference>
<dbReference type="InterPro" id="IPR003385">
    <property type="entry name" value="Glyco_hydro_77"/>
</dbReference>
<reference evidence="12" key="1">
    <citation type="submission" date="2017-06" db="EMBL/GenBank/DDBJ databases">
        <title>Genome analysis of Fimbriiglobus ruber SP5, the first member of the order Planctomycetales with confirmed chitinolytic capability.</title>
        <authorList>
            <person name="Ravin N.V."/>
            <person name="Rakitin A.L."/>
            <person name="Ivanova A.A."/>
            <person name="Beletsky A.V."/>
            <person name="Kulichevskaya I.S."/>
            <person name="Mardanov A.V."/>
            <person name="Dedysh S.N."/>
        </authorList>
    </citation>
    <scope>NUCLEOTIDE SEQUENCE [LARGE SCALE GENOMIC DNA]</scope>
    <source>
        <strain evidence="12">SP5</strain>
    </source>
</reference>
<gene>
    <name evidence="11" type="ORF">FRUB_05679</name>
</gene>
<evidence type="ECO:0000256" key="9">
    <source>
        <dbReference type="ARBA" id="ARBA00031501"/>
    </source>
</evidence>
<accession>A0A225DRM0</accession>
<organism evidence="11 12">
    <name type="scientific">Fimbriiglobus ruber</name>
    <dbReference type="NCBI Taxonomy" id="1908690"/>
    <lineage>
        <taxon>Bacteria</taxon>
        <taxon>Pseudomonadati</taxon>
        <taxon>Planctomycetota</taxon>
        <taxon>Planctomycetia</taxon>
        <taxon>Gemmatales</taxon>
        <taxon>Gemmataceae</taxon>
        <taxon>Fimbriiglobus</taxon>
    </lineage>
</organism>
<evidence type="ECO:0000256" key="8">
    <source>
        <dbReference type="ARBA" id="ARBA00031423"/>
    </source>
</evidence>
<evidence type="ECO:0000256" key="3">
    <source>
        <dbReference type="ARBA" id="ARBA00012560"/>
    </source>
</evidence>
<dbReference type="PANTHER" id="PTHR32438">
    <property type="entry name" value="4-ALPHA-GLUCANOTRANSFERASE DPE1, CHLOROPLASTIC/AMYLOPLASTIC"/>
    <property type="match status" value="1"/>
</dbReference>
<dbReference type="InterPro" id="IPR017853">
    <property type="entry name" value="GH"/>
</dbReference>
<dbReference type="RefSeq" id="WP_088256808.1">
    <property type="nucleotide sequence ID" value="NZ_NIDE01000009.1"/>
</dbReference>
<dbReference type="EMBL" id="NIDE01000009">
    <property type="protein sequence ID" value="OWK39789.1"/>
    <property type="molecule type" value="Genomic_DNA"/>
</dbReference>
<evidence type="ECO:0000256" key="1">
    <source>
        <dbReference type="ARBA" id="ARBA00000439"/>
    </source>
</evidence>
<evidence type="ECO:0000313" key="11">
    <source>
        <dbReference type="EMBL" id="OWK39789.1"/>
    </source>
</evidence>
<evidence type="ECO:0000256" key="5">
    <source>
        <dbReference type="ARBA" id="ARBA00022676"/>
    </source>
</evidence>
<dbReference type="GO" id="GO:0005975">
    <property type="term" value="P:carbohydrate metabolic process"/>
    <property type="evidence" value="ECO:0007669"/>
    <property type="project" value="InterPro"/>
</dbReference>
<evidence type="ECO:0000256" key="6">
    <source>
        <dbReference type="ARBA" id="ARBA00022679"/>
    </source>
</evidence>
<dbReference type="EC" id="2.4.1.25" evidence="3 10"/>
<dbReference type="GO" id="GO:0004134">
    <property type="term" value="F:4-alpha-glucanotransferase activity"/>
    <property type="evidence" value="ECO:0007669"/>
    <property type="project" value="UniProtKB-EC"/>
</dbReference>
<keyword evidence="7 10" id="KW-0119">Carbohydrate metabolism</keyword>
<comment type="caution">
    <text evidence="11">The sequence shown here is derived from an EMBL/GenBank/DDBJ whole genome shotgun (WGS) entry which is preliminary data.</text>
</comment>
<protein>
    <recommendedName>
        <fullName evidence="4 10">4-alpha-glucanotransferase</fullName>
        <ecNumber evidence="3 10">2.4.1.25</ecNumber>
    </recommendedName>
    <alternativeName>
        <fullName evidence="8 10">Amylomaltase</fullName>
    </alternativeName>
    <alternativeName>
        <fullName evidence="9 10">Disproportionating enzyme</fullName>
    </alternativeName>
</protein>
<proteinExistence type="inferred from homology"/>
<dbReference type="SUPFAM" id="SSF51445">
    <property type="entry name" value="(Trans)glycosidases"/>
    <property type="match status" value="1"/>
</dbReference>
<keyword evidence="12" id="KW-1185">Reference proteome</keyword>
<comment type="catalytic activity">
    <reaction evidence="1 10">
        <text>Transfers a segment of a (1-&gt;4)-alpha-D-glucan to a new position in an acceptor, which may be glucose or a (1-&gt;4)-alpha-D-glucan.</text>
        <dbReference type="EC" id="2.4.1.25"/>
    </reaction>
</comment>
<dbReference type="NCBIfam" id="NF011080">
    <property type="entry name" value="PRK14508.1-3"/>
    <property type="match status" value="1"/>
</dbReference>
<sequence>MRQRTSGILLHPTSLANLYPIGDLGPAAIGFVDFMVQSGQRWWQMLPIGPAGTDDSPYDSLSAFAGNPLLISPDRLMEQGFLNRRDTERPIAMEVGRVNYSFAARWKLPVLKKAFGYFEAKACDRKQSDLEEFTRQASYWLDDFSLFSAIQENEVVSGWTRWDQDLRTRQPDALINARKQFARDVRYHQFIQWQFSVQWNELMAYCSSQGIGLIGDIPMFVADQSADVWAHPELFKLDVDGKPTVVAGVPPDRYAKTGQLWGLPVYRWDALQEQNYKWWIERLRTAFGRFDFIRLDHFIGFVRTYEVPAQAKTALCGQYQPGGGAAFFRAVHQALGSLPLIADALGTPTPEVSVLLDQLQIPDIRVLQFEYGTQLQTNSATPVENPVNSVVYTGTHDNDTTAGWYRKLPGAQRDALQKRLGVGDQGIVWAMIRQALASQADAAVVPAQDLLELGTETRMNVPGIAKGNWSWRLREGELSAELARKLRGITILYRSGKDHPGLWHQRDNAIPEIAKRAYELYVRGGRQNGHPDQDWLSAERELQVEAKK</sequence>
<keyword evidence="5 10" id="KW-0328">Glycosyltransferase</keyword>
<keyword evidence="6 10" id="KW-0808">Transferase</keyword>
<dbReference type="Pfam" id="PF02446">
    <property type="entry name" value="Glyco_hydro_77"/>
    <property type="match status" value="1"/>
</dbReference>
<evidence type="ECO:0000256" key="4">
    <source>
        <dbReference type="ARBA" id="ARBA00020295"/>
    </source>
</evidence>